<dbReference type="GO" id="GO:0070043">
    <property type="term" value="F:rRNA (guanine-N7-)-methyltransferase activity"/>
    <property type="evidence" value="ECO:0007669"/>
    <property type="project" value="UniProtKB-UniRule"/>
</dbReference>
<dbReference type="Proteomes" id="UP000500686">
    <property type="component" value="Chromosome"/>
</dbReference>
<evidence type="ECO:0000256" key="3">
    <source>
        <dbReference type="ARBA" id="ARBA00022603"/>
    </source>
</evidence>
<feature type="binding site" evidence="6">
    <location>
        <begin position="113"/>
        <end position="114"/>
    </location>
    <ligand>
        <name>S-adenosyl-L-methionine</name>
        <dbReference type="ChEBI" id="CHEBI:59789"/>
    </ligand>
</feature>
<dbReference type="NCBIfam" id="TIGR00138">
    <property type="entry name" value="rsmG_gidB"/>
    <property type="match status" value="1"/>
</dbReference>
<sequence>MMNEKLEKFAELIFEYNQTKNITGFKTINDIKVNGIADSIQAMDVAKELGFQYNSAKIADIGAGAGFPSLPHLLLNCNYELTIIEGMKSRCNFLNNVKEKLDVSNLQIINKRCEDTKELSALFDLVTARAVSSIKNMYMLTNHLLKIGGLLYLLKGRNYQSEIDEFLDNFPEESQNITVKKYKNKLDDDSYIVVITKVKNTPKNWPLSWKQIKEF</sequence>
<keyword evidence="2 6" id="KW-0698">rRNA processing</keyword>
<evidence type="ECO:0000256" key="4">
    <source>
        <dbReference type="ARBA" id="ARBA00022679"/>
    </source>
</evidence>
<dbReference type="SUPFAM" id="SSF53335">
    <property type="entry name" value="S-adenosyl-L-methionine-dependent methyltransferases"/>
    <property type="match status" value="1"/>
</dbReference>
<accession>A0A6M4JCP2</accession>
<keyword evidence="5 6" id="KW-0949">S-adenosyl-L-methionine</keyword>
<keyword evidence="3 6" id="KW-0489">Methyltransferase</keyword>
<evidence type="ECO:0000256" key="6">
    <source>
        <dbReference type="HAMAP-Rule" id="MF_00074"/>
    </source>
</evidence>
<protein>
    <recommendedName>
        <fullName evidence="6">Ribosomal RNA small subunit methyltransferase G</fullName>
        <ecNumber evidence="6">2.1.1.-</ecNumber>
    </recommendedName>
    <alternativeName>
        <fullName evidence="6">16S rRNA 7-methylguanosine methyltransferase</fullName>
        <shortName evidence="6">16S rRNA m7G methyltransferase</shortName>
    </alternativeName>
</protein>
<keyword evidence="4 6" id="KW-0808">Transferase</keyword>
<keyword evidence="1 6" id="KW-0963">Cytoplasm</keyword>
<dbReference type="InterPro" id="IPR029063">
    <property type="entry name" value="SAM-dependent_MTases_sf"/>
</dbReference>
<dbReference type="Pfam" id="PF02527">
    <property type="entry name" value="GidB"/>
    <property type="match status" value="1"/>
</dbReference>
<keyword evidence="8" id="KW-1185">Reference proteome</keyword>
<comment type="subcellular location">
    <subcellularLocation>
        <location evidence="6">Cytoplasm</location>
    </subcellularLocation>
</comment>
<dbReference type="HAMAP" id="MF_00074">
    <property type="entry name" value="16SrRNA_methyltr_G"/>
    <property type="match status" value="1"/>
</dbReference>
<evidence type="ECO:0000256" key="1">
    <source>
        <dbReference type="ARBA" id="ARBA00022490"/>
    </source>
</evidence>
<dbReference type="EMBL" id="CP053096">
    <property type="protein sequence ID" value="QJR43847.1"/>
    <property type="molecule type" value="Genomic_DNA"/>
</dbReference>
<dbReference type="PIRSF" id="PIRSF003078">
    <property type="entry name" value="GidB"/>
    <property type="match status" value="1"/>
</dbReference>
<gene>
    <name evidence="6 7" type="primary">rsmG</name>
    <name evidence="7" type="ORF">HLA87_02255</name>
</gene>
<name>A0A6M4JCP2_9MOLU</name>
<feature type="binding site" evidence="6">
    <location>
        <position position="129"/>
    </location>
    <ligand>
        <name>S-adenosyl-L-methionine</name>
        <dbReference type="ChEBI" id="CHEBI:59789"/>
    </ligand>
</feature>
<dbReference type="Gene3D" id="3.40.50.150">
    <property type="entry name" value="Vaccinia Virus protein VP39"/>
    <property type="match status" value="1"/>
</dbReference>
<dbReference type="AlphaFoldDB" id="A0A6M4JCP2"/>
<dbReference type="PANTHER" id="PTHR31760">
    <property type="entry name" value="S-ADENOSYL-L-METHIONINE-DEPENDENT METHYLTRANSFERASES SUPERFAMILY PROTEIN"/>
    <property type="match status" value="1"/>
</dbReference>
<comment type="similarity">
    <text evidence="6">Belongs to the methyltransferase superfamily. RNA methyltransferase RsmG family.</text>
</comment>
<organism evidence="7 8">
    <name type="scientific">Mycoplasma miroungigenitalium</name>
    <dbReference type="NCBI Taxonomy" id="754515"/>
    <lineage>
        <taxon>Bacteria</taxon>
        <taxon>Bacillati</taxon>
        <taxon>Mycoplasmatota</taxon>
        <taxon>Mollicutes</taxon>
        <taxon>Mycoplasmataceae</taxon>
        <taxon>Mycoplasma</taxon>
    </lineage>
</organism>
<proteinExistence type="inferred from homology"/>
<feature type="binding site" evidence="6">
    <location>
        <position position="62"/>
    </location>
    <ligand>
        <name>S-adenosyl-L-methionine</name>
        <dbReference type="ChEBI" id="CHEBI:59789"/>
    </ligand>
</feature>
<reference evidence="7 8" key="1">
    <citation type="submission" date="2020-05" db="EMBL/GenBank/DDBJ databases">
        <title>Novel Mycoplasma species detected in Mirounga angustirostris (northern elephant seal) from the USA.</title>
        <authorList>
            <person name="Volokhov D.V."/>
        </authorList>
    </citation>
    <scope>NUCLEOTIDE SEQUENCE [LARGE SCALE GENOMIC DNA]</scope>
    <source>
        <strain evidence="7 8">Mirounga ES2806-GEN</strain>
    </source>
</reference>
<feature type="binding site" evidence="6">
    <location>
        <position position="67"/>
    </location>
    <ligand>
        <name>S-adenosyl-L-methionine</name>
        <dbReference type="ChEBI" id="CHEBI:59789"/>
    </ligand>
</feature>
<dbReference type="PANTHER" id="PTHR31760:SF0">
    <property type="entry name" value="S-ADENOSYL-L-METHIONINE-DEPENDENT METHYLTRANSFERASES SUPERFAMILY PROTEIN"/>
    <property type="match status" value="1"/>
</dbReference>
<dbReference type="KEGG" id="mmir:HLA87_02255"/>
<evidence type="ECO:0000256" key="5">
    <source>
        <dbReference type="ARBA" id="ARBA00022691"/>
    </source>
</evidence>
<comment type="function">
    <text evidence="6">Specifically methylates the N7 position of a guanine in 16S rRNA.</text>
</comment>
<comment type="caution">
    <text evidence="6">Lacks conserved residue(s) required for the propagation of feature annotation.</text>
</comment>
<dbReference type="GO" id="GO:0005829">
    <property type="term" value="C:cytosol"/>
    <property type="evidence" value="ECO:0007669"/>
    <property type="project" value="TreeGrafter"/>
</dbReference>
<evidence type="ECO:0000256" key="2">
    <source>
        <dbReference type="ARBA" id="ARBA00022552"/>
    </source>
</evidence>
<evidence type="ECO:0000313" key="8">
    <source>
        <dbReference type="Proteomes" id="UP000500686"/>
    </source>
</evidence>
<dbReference type="InterPro" id="IPR003682">
    <property type="entry name" value="rRNA_ssu_MeTfrase_G"/>
</dbReference>
<evidence type="ECO:0000313" key="7">
    <source>
        <dbReference type="EMBL" id="QJR43847.1"/>
    </source>
</evidence>
<dbReference type="EC" id="2.1.1.-" evidence="6"/>